<protein>
    <submittedName>
        <fullName evidence="2">TIGR03619 family F420-dependent LLM class oxidoreductase</fullName>
        <ecNumber evidence="2">1.-.-.-</ecNumber>
    </submittedName>
</protein>
<keyword evidence="2" id="KW-0560">Oxidoreductase</keyword>
<dbReference type="PANTHER" id="PTHR43244:SF2">
    <property type="entry name" value="CONSERVED HYPOTHETICAL ALANINE AND PROLINE-RICH PROTEIN"/>
    <property type="match status" value="1"/>
</dbReference>
<accession>A0A417XSA0</accession>
<organism evidence="2 3">
    <name type="scientific">Nocardioides immobilis</name>
    <dbReference type="NCBI Taxonomy" id="2049295"/>
    <lineage>
        <taxon>Bacteria</taxon>
        <taxon>Bacillati</taxon>
        <taxon>Actinomycetota</taxon>
        <taxon>Actinomycetes</taxon>
        <taxon>Propionibacteriales</taxon>
        <taxon>Nocardioidaceae</taxon>
        <taxon>Nocardioides</taxon>
    </lineage>
</organism>
<evidence type="ECO:0000259" key="1">
    <source>
        <dbReference type="Pfam" id="PF00296"/>
    </source>
</evidence>
<gene>
    <name evidence="2" type="ORF">D0Z08_30345</name>
</gene>
<dbReference type="InterPro" id="IPR050564">
    <property type="entry name" value="F420-G6PD/mer"/>
</dbReference>
<dbReference type="SUPFAM" id="SSF51679">
    <property type="entry name" value="Bacterial luciferase-like"/>
    <property type="match status" value="1"/>
</dbReference>
<dbReference type="PANTHER" id="PTHR43244">
    <property type="match status" value="1"/>
</dbReference>
<comment type="caution">
    <text evidence="2">The sequence shown here is derived from an EMBL/GenBank/DDBJ whole genome shotgun (WGS) entry which is preliminary data.</text>
</comment>
<dbReference type="OrthoDB" id="9781803at2"/>
<name>A0A417XSA0_9ACTN</name>
<dbReference type="EMBL" id="QXGH01000050">
    <property type="protein sequence ID" value="RHW23322.1"/>
    <property type="molecule type" value="Genomic_DNA"/>
</dbReference>
<proteinExistence type="predicted"/>
<dbReference type="NCBIfam" id="TIGR03619">
    <property type="entry name" value="F420_Rv2161c"/>
    <property type="match status" value="1"/>
</dbReference>
<evidence type="ECO:0000313" key="2">
    <source>
        <dbReference type="EMBL" id="RHW23322.1"/>
    </source>
</evidence>
<dbReference type="EC" id="1.-.-.-" evidence="2"/>
<dbReference type="InterPro" id="IPR011251">
    <property type="entry name" value="Luciferase-like_dom"/>
</dbReference>
<dbReference type="InterPro" id="IPR036661">
    <property type="entry name" value="Luciferase-like_sf"/>
</dbReference>
<dbReference type="AlphaFoldDB" id="A0A417XSA0"/>
<sequence>MFYLDPVDFAVVTAYQPIGELVALARAAEEHGFRALSVADHVVDLETIATPYPYQASGNRRWAPDVDWPDPWVTMGALAQVTSRLEFFTSIYVAAMRNPFVVAKAVGTAAALAGGRIFLGVGVGWCREEFDLLEQDFTTRGRRTDEALALMQDLWRPGWTEFDGEFYSCERLVMKPEPPGPIPIWVGGISEPALRRAARHDGWVSDVSTIDGAIETAARLAALRAETGRDLAAPYDVVVALTDAMTADDFARAAAGGVTLVMTMPWLYYYGPDATLEQKVDGISRFREDVIEPLGRG</sequence>
<dbReference type="Gene3D" id="3.20.20.30">
    <property type="entry name" value="Luciferase-like domain"/>
    <property type="match status" value="1"/>
</dbReference>
<evidence type="ECO:0000313" key="3">
    <source>
        <dbReference type="Proteomes" id="UP000283644"/>
    </source>
</evidence>
<dbReference type="Pfam" id="PF00296">
    <property type="entry name" value="Bac_luciferase"/>
    <property type="match status" value="1"/>
</dbReference>
<dbReference type="InterPro" id="IPR019921">
    <property type="entry name" value="Lucif-like_OxRdtase_Rv2161c"/>
</dbReference>
<keyword evidence="3" id="KW-1185">Reference proteome</keyword>
<dbReference type="GO" id="GO:0016705">
    <property type="term" value="F:oxidoreductase activity, acting on paired donors, with incorporation or reduction of molecular oxygen"/>
    <property type="evidence" value="ECO:0007669"/>
    <property type="project" value="InterPro"/>
</dbReference>
<reference evidence="2 3" key="1">
    <citation type="submission" date="2018-09" db="EMBL/GenBank/DDBJ databases">
        <title>Genome sequencing of Nocardioides immobilis CCTCC AB 2017083 for comparison to Nocardioides silvaticus.</title>
        <authorList>
            <person name="Li C."/>
            <person name="Wang G."/>
        </authorList>
    </citation>
    <scope>NUCLEOTIDE SEQUENCE [LARGE SCALE GENOMIC DNA]</scope>
    <source>
        <strain evidence="2 3">CCTCC AB 2017083</strain>
    </source>
</reference>
<dbReference type="Proteomes" id="UP000283644">
    <property type="component" value="Unassembled WGS sequence"/>
</dbReference>
<feature type="domain" description="Luciferase-like" evidence="1">
    <location>
        <begin position="13"/>
        <end position="249"/>
    </location>
</feature>